<dbReference type="EMBL" id="KI392614">
    <property type="protein sequence ID" value="ERN12300.1"/>
    <property type="molecule type" value="Genomic_DNA"/>
</dbReference>
<evidence type="ECO:0000313" key="2">
    <source>
        <dbReference type="Proteomes" id="UP000017836"/>
    </source>
</evidence>
<evidence type="ECO:0000313" key="1">
    <source>
        <dbReference type="EMBL" id="ERN12300.1"/>
    </source>
</evidence>
<dbReference type="eggNOG" id="ENOG502QQ77">
    <property type="taxonomic scope" value="Eukaryota"/>
</dbReference>
<dbReference type="InterPro" id="IPR053729">
    <property type="entry name" value="MAD2L1BP_domain_sf"/>
</dbReference>
<protein>
    <submittedName>
        <fullName evidence="1">Uncharacterized protein</fullName>
    </submittedName>
</protein>
<dbReference type="HOGENOM" id="CLU_071414_1_0_1"/>
<reference evidence="2" key="1">
    <citation type="journal article" date="2013" name="Science">
        <title>The Amborella genome and the evolution of flowering plants.</title>
        <authorList>
            <consortium name="Amborella Genome Project"/>
        </authorList>
    </citation>
    <scope>NUCLEOTIDE SEQUENCE [LARGE SCALE GENOMIC DNA]</scope>
</reference>
<keyword evidence="2" id="KW-1185">Reference proteome</keyword>
<dbReference type="InterPro" id="IPR009511">
    <property type="entry name" value="MAD1/Cdc20-bound-Mad2-bd"/>
</dbReference>
<dbReference type="Gene3D" id="3.30.900.20">
    <property type="match status" value="1"/>
</dbReference>
<proteinExistence type="predicted"/>
<dbReference type="Gramene" id="ERN12300">
    <property type="protein sequence ID" value="ERN12300"/>
    <property type="gene ID" value="AMTR_s00025p00037060"/>
</dbReference>
<sequence>MEDGSSSRVVEASSSSPSSSSILLHLIKETLGFTLYMHHQIPSILQHLELEFTALTSECISLEELIAKQKESRASSQRKNLGRLREVKHGIKQLEKLMNSVSSVISAVEMMVNEIPQVGGFLLVLGGSLVRPLHVYEVSFSHDGEFSQCPKDCTSLTNNGSAEALSRKVIRALISKDAGGDSFSGPAKLFVLIKAPCTFNLPLHFLPKREFRYSRKIQPFRLHIKFQTDNSKGFPETVDCSSNDMIW</sequence>
<dbReference type="GO" id="GO:0005634">
    <property type="term" value="C:nucleus"/>
    <property type="evidence" value="ECO:0000318"/>
    <property type="project" value="GO_Central"/>
</dbReference>
<gene>
    <name evidence="1" type="ORF">AMTR_s00025p00037060</name>
</gene>
<dbReference type="GO" id="GO:0007096">
    <property type="term" value="P:regulation of exit from mitosis"/>
    <property type="evidence" value="ECO:0007669"/>
    <property type="project" value="InterPro"/>
</dbReference>
<accession>W1PXW4</accession>
<organism evidence="1 2">
    <name type="scientific">Amborella trichopoda</name>
    <dbReference type="NCBI Taxonomy" id="13333"/>
    <lineage>
        <taxon>Eukaryota</taxon>
        <taxon>Viridiplantae</taxon>
        <taxon>Streptophyta</taxon>
        <taxon>Embryophyta</taxon>
        <taxon>Tracheophyta</taxon>
        <taxon>Spermatophyta</taxon>
        <taxon>Magnoliopsida</taxon>
        <taxon>Amborellales</taxon>
        <taxon>Amborellaceae</taxon>
        <taxon>Amborella</taxon>
    </lineage>
</organism>
<dbReference type="PANTHER" id="PTHR15681">
    <property type="entry name" value="MAD2L1-BINDING PROTEIN"/>
    <property type="match status" value="1"/>
</dbReference>
<dbReference type="Proteomes" id="UP000017836">
    <property type="component" value="Unassembled WGS sequence"/>
</dbReference>
<dbReference type="PANTHER" id="PTHR15681:SF1">
    <property type="entry name" value="MAD2L1-BINDING PROTEIN"/>
    <property type="match status" value="1"/>
</dbReference>
<dbReference type="OMA" id="VLFMHQQ"/>
<name>W1PXW4_AMBTC</name>
<dbReference type="AlphaFoldDB" id="W1PXW4"/>